<dbReference type="AlphaFoldDB" id="A0A7S2M643"/>
<organism evidence="1">
    <name type="scientific">Zooxanthella nutricula</name>
    <dbReference type="NCBI Taxonomy" id="1333877"/>
    <lineage>
        <taxon>Eukaryota</taxon>
        <taxon>Sar</taxon>
        <taxon>Alveolata</taxon>
        <taxon>Dinophyceae</taxon>
        <taxon>Peridiniales</taxon>
        <taxon>Peridiniales incertae sedis</taxon>
        <taxon>Zooxanthella</taxon>
    </lineage>
</organism>
<accession>A0A7S2M643</accession>
<sequence length="165" mass="18726">MKFWERQPRVTGMPILIFADRNETSKRFGPDDVVQFAATLANRTNAQLAVVGIGQESWESLTAKGMVPPHFRRFDKTGEAIDELKKDMVLGDFSKFLVATCGPYAGDHGDIGHPFVLDYILDADCGKSWHGVQRRYLSHVGTGERDAVQEFMELAWRFFNKGEWQ</sequence>
<name>A0A7S2M643_9DINO</name>
<gene>
    <name evidence="1" type="ORF">BRAN1462_LOCUS46947</name>
</gene>
<evidence type="ECO:0000313" key="1">
    <source>
        <dbReference type="EMBL" id="CAD9624451.1"/>
    </source>
</evidence>
<protein>
    <submittedName>
        <fullName evidence="1">Uncharacterized protein</fullName>
    </submittedName>
</protein>
<proteinExistence type="predicted"/>
<dbReference type="EMBL" id="HBGW01073655">
    <property type="protein sequence ID" value="CAD9624451.1"/>
    <property type="molecule type" value="Transcribed_RNA"/>
</dbReference>
<reference evidence="1" key="1">
    <citation type="submission" date="2021-01" db="EMBL/GenBank/DDBJ databases">
        <authorList>
            <person name="Corre E."/>
            <person name="Pelletier E."/>
            <person name="Niang G."/>
            <person name="Scheremetjew M."/>
            <person name="Finn R."/>
            <person name="Kale V."/>
            <person name="Holt S."/>
            <person name="Cochrane G."/>
            <person name="Meng A."/>
            <person name="Brown T."/>
            <person name="Cohen L."/>
        </authorList>
    </citation>
    <scope>NUCLEOTIDE SEQUENCE</scope>
    <source>
        <strain evidence="1">RCC3387</strain>
    </source>
</reference>